<sequence length="87" mass="9897">MAVYTSEEWTFCCSNGPSACKLRVTQLRTVLTLKTQILEVPMTSKSKAFLRSHFDQVTFKLLNLSWSTGDMHEVRQLCPVRLGAVFL</sequence>
<protein>
    <submittedName>
        <fullName evidence="1">Uncharacterized protein</fullName>
    </submittedName>
</protein>
<reference evidence="1" key="1">
    <citation type="submission" date="2014-11" db="EMBL/GenBank/DDBJ databases">
        <authorList>
            <person name="Amaro Gonzalez C."/>
        </authorList>
    </citation>
    <scope>NUCLEOTIDE SEQUENCE</scope>
</reference>
<proteinExistence type="predicted"/>
<evidence type="ECO:0000313" key="1">
    <source>
        <dbReference type="EMBL" id="JAH92900.1"/>
    </source>
</evidence>
<reference evidence="1" key="2">
    <citation type="journal article" date="2015" name="Fish Shellfish Immunol.">
        <title>Early steps in the European eel (Anguilla anguilla)-Vibrio vulnificus interaction in the gills: Role of the RtxA13 toxin.</title>
        <authorList>
            <person name="Callol A."/>
            <person name="Pajuelo D."/>
            <person name="Ebbesson L."/>
            <person name="Teles M."/>
            <person name="MacKenzie S."/>
            <person name="Amaro C."/>
        </authorList>
    </citation>
    <scope>NUCLEOTIDE SEQUENCE</scope>
</reference>
<accession>A0A0E9WTM7</accession>
<name>A0A0E9WTM7_ANGAN</name>
<organism evidence="1">
    <name type="scientific">Anguilla anguilla</name>
    <name type="common">European freshwater eel</name>
    <name type="synonym">Muraena anguilla</name>
    <dbReference type="NCBI Taxonomy" id="7936"/>
    <lineage>
        <taxon>Eukaryota</taxon>
        <taxon>Metazoa</taxon>
        <taxon>Chordata</taxon>
        <taxon>Craniata</taxon>
        <taxon>Vertebrata</taxon>
        <taxon>Euteleostomi</taxon>
        <taxon>Actinopterygii</taxon>
        <taxon>Neopterygii</taxon>
        <taxon>Teleostei</taxon>
        <taxon>Anguilliformes</taxon>
        <taxon>Anguillidae</taxon>
        <taxon>Anguilla</taxon>
    </lineage>
</organism>
<dbReference type="AlphaFoldDB" id="A0A0E9WTM7"/>
<dbReference type="EMBL" id="GBXM01015677">
    <property type="protein sequence ID" value="JAH92900.1"/>
    <property type="molecule type" value="Transcribed_RNA"/>
</dbReference>